<dbReference type="Gene3D" id="3.30.160.20">
    <property type="match status" value="1"/>
</dbReference>
<protein>
    <submittedName>
        <fullName evidence="2">Double-stranded RNA binding motif-containing protein</fullName>
    </submittedName>
</protein>
<organism evidence="2">
    <name type="scientific">Borely moumouvirus</name>
    <dbReference type="NCBI Taxonomy" id="2712067"/>
    <lineage>
        <taxon>Viruses</taxon>
        <taxon>Varidnaviria</taxon>
        <taxon>Bamfordvirae</taxon>
        <taxon>Nucleocytoviricota</taxon>
        <taxon>Megaviricetes</taxon>
        <taxon>Imitervirales</taxon>
        <taxon>Mimiviridae</taxon>
        <taxon>Megamimivirinae</taxon>
        <taxon>Moumouvirus</taxon>
    </lineage>
</organism>
<accession>A0A6G6ABJ7</accession>
<proteinExistence type="predicted"/>
<dbReference type="Pfam" id="PF00035">
    <property type="entry name" value="dsrm"/>
    <property type="match status" value="1"/>
</dbReference>
<dbReference type="EMBL" id="MN175499">
    <property type="protein sequence ID" value="QID05937.1"/>
    <property type="molecule type" value="Genomic_DNA"/>
</dbReference>
<name>A0A6G6ABJ7_9VIRU</name>
<dbReference type="InterPro" id="IPR014720">
    <property type="entry name" value="dsRBD_dom"/>
</dbReference>
<evidence type="ECO:0000313" key="2">
    <source>
        <dbReference type="EMBL" id="QID05937.1"/>
    </source>
</evidence>
<reference evidence="2" key="1">
    <citation type="submission" date="2019-07" db="EMBL/GenBank/DDBJ databases">
        <title>The discovery of a new lineage B mimivirus raises questions about particles surface fibrils.</title>
        <authorList>
            <person name="Silva L.K.S."/>
            <person name="Rodrigues R.A.L."/>
            <person name="Andrade A.C.S.P."/>
            <person name="Hikida H."/>
            <person name="Andreani J."/>
            <person name="Levasseur A."/>
            <person name="La Scola B."/>
            <person name="Abrahao J.S."/>
        </authorList>
    </citation>
    <scope>NUCLEOTIDE SEQUENCE</scope>
    <source>
        <strain evidence="2">B60</strain>
    </source>
</reference>
<dbReference type="SMART" id="SM00358">
    <property type="entry name" value="DSRM"/>
    <property type="match status" value="1"/>
</dbReference>
<evidence type="ECO:0000259" key="1">
    <source>
        <dbReference type="SMART" id="SM00358"/>
    </source>
</evidence>
<feature type="domain" description="DRBM" evidence="1">
    <location>
        <begin position="3"/>
        <end position="74"/>
    </location>
</feature>
<dbReference type="SUPFAM" id="SSF54768">
    <property type="entry name" value="dsRNA-binding domain-like"/>
    <property type="match status" value="1"/>
</dbReference>
<sequence>MSAKNKLQEYFQKNKLPLPVYSSSSIGAAHEKKWTSNITVIIDGNEFTLIGDKYFDSKTESQLKVAEQMLEHINNKNFVVNKINNINENTAKIKNSEDSINIYLLDLENRPMPELKTDSNSVYLGFLNTIHHSVPKYSKWHKCKSDDILKELQDSQNNRLLYLIEGGVSDLVDHFMTLLIYPVINYTKQIEILPTIFIVSGDHAAWCTKTCLEKVLKWHNIQVKSIINTITI</sequence>